<dbReference type="RefSeq" id="XP_020432902.1">
    <property type="nucleotide sequence ID" value="XM_020577228.1"/>
</dbReference>
<dbReference type="InterPro" id="IPR043162">
    <property type="entry name" value="DOCK_C_lobe_C"/>
</dbReference>
<dbReference type="GO" id="GO:0007264">
    <property type="term" value="P:small GTPase-mediated signal transduction"/>
    <property type="evidence" value="ECO:0007669"/>
    <property type="project" value="InterPro"/>
</dbReference>
<evidence type="ECO:0000313" key="7">
    <source>
        <dbReference type="Proteomes" id="UP000001396"/>
    </source>
</evidence>
<dbReference type="GO" id="GO:0031267">
    <property type="term" value="F:small GTPase binding"/>
    <property type="evidence" value="ECO:0007669"/>
    <property type="project" value="TreeGrafter"/>
</dbReference>
<feature type="compositionally biased region" description="Pro residues" evidence="3">
    <location>
        <begin position="844"/>
        <end position="853"/>
    </location>
</feature>
<protein>
    <submittedName>
        <fullName evidence="6">DOCK family protein</fullName>
    </submittedName>
</protein>
<dbReference type="InterPro" id="IPR036047">
    <property type="entry name" value="F-box-like_dom_sf"/>
</dbReference>
<dbReference type="PROSITE" id="PS50181">
    <property type="entry name" value="FBOX"/>
    <property type="match status" value="1"/>
</dbReference>
<feature type="compositionally biased region" description="Low complexity" evidence="3">
    <location>
        <begin position="992"/>
        <end position="1023"/>
    </location>
</feature>
<dbReference type="GO" id="GO:0005085">
    <property type="term" value="F:guanyl-nucleotide exchange factor activity"/>
    <property type="evidence" value="ECO:0007669"/>
    <property type="project" value="InterPro"/>
</dbReference>
<dbReference type="InterPro" id="IPR026791">
    <property type="entry name" value="DOCK"/>
</dbReference>
<dbReference type="SUPFAM" id="SSF81383">
    <property type="entry name" value="F-box domain"/>
    <property type="match status" value="1"/>
</dbReference>
<evidence type="ECO:0000256" key="3">
    <source>
        <dbReference type="SAM" id="MobiDB-lite"/>
    </source>
</evidence>
<dbReference type="PANTHER" id="PTHR45653:SF8">
    <property type="entry name" value="DOCK FAMILY PROTEIN"/>
    <property type="match status" value="1"/>
</dbReference>
<dbReference type="GeneID" id="31361851"/>
<dbReference type="CDD" id="cd11684">
    <property type="entry name" value="DHR2_DOCK"/>
    <property type="match status" value="1"/>
</dbReference>
<feature type="compositionally biased region" description="Polar residues" evidence="3">
    <location>
        <begin position="1041"/>
        <end position="1055"/>
    </location>
</feature>
<dbReference type="GO" id="GO:0005886">
    <property type="term" value="C:plasma membrane"/>
    <property type="evidence" value="ECO:0007669"/>
    <property type="project" value="TreeGrafter"/>
</dbReference>
<dbReference type="Proteomes" id="UP000001396">
    <property type="component" value="Unassembled WGS sequence"/>
</dbReference>
<feature type="compositionally biased region" description="Low complexity" evidence="3">
    <location>
        <begin position="705"/>
        <end position="719"/>
    </location>
</feature>
<evidence type="ECO:0000256" key="2">
    <source>
        <dbReference type="SAM" id="Coils"/>
    </source>
</evidence>
<organism evidence="6 7">
    <name type="scientific">Heterostelium pallidum (strain ATCC 26659 / Pp 5 / PN500)</name>
    <name type="common">Cellular slime mold</name>
    <name type="synonym">Polysphondylium pallidum</name>
    <dbReference type="NCBI Taxonomy" id="670386"/>
    <lineage>
        <taxon>Eukaryota</taxon>
        <taxon>Amoebozoa</taxon>
        <taxon>Evosea</taxon>
        <taxon>Eumycetozoa</taxon>
        <taxon>Dictyostelia</taxon>
        <taxon>Acytosteliales</taxon>
        <taxon>Acytosteliaceae</taxon>
        <taxon>Heterostelium</taxon>
    </lineage>
</organism>
<dbReference type="Gene3D" id="1.20.58.740">
    <property type="match status" value="1"/>
</dbReference>
<dbReference type="InterPro" id="IPR046773">
    <property type="entry name" value="DOCKER_Lobe_C"/>
</dbReference>
<dbReference type="Gene3D" id="1.25.40.410">
    <property type="match status" value="1"/>
</dbReference>
<feature type="coiled-coil region" evidence="2">
    <location>
        <begin position="536"/>
        <end position="563"/>
    </location>
</feature>
<name>D3BCZ1_HETP5</name>
<feature type="region of interest" description="Disordered" evidence="3">
    <location>
        <begin position="841"/>
        <end position="1082"/>
    </location>
</feature>
<dbReference type="GO" id="GO:0005737">
    <property type="term" value="C:cytoplasm"/>
    <property type="evidence" value="ECO:0007669"/>
    <property type="project" value="TreeGrafter"/>
</dbReference>
<feature type="compositionally biased region" description="Low complexity" evidence="3">
    <location>
        <begin position="968"/>
        <end position="980"/>
    </location>
</feature>
<feature type="compositionally biased region" description="Low complexity" evidence="3">
    <location>
        <begin position="925"/>
        <end position="955"/>
    </location>
</feature>
<evidence type="ECO:0000259" key="4">
    <source>
        <dbReference type="PROSITE" id="PS50181"/>
    </source>
</evidence>
<feature type="region of interest" description="Disordered" evidence="3">
    <location>
        <begin position="42"/>
        <end position="64"/>
    </location>
</feature>
<dbReference type="InterPro" id="IPR043161">
    <property type="entry name" value="DOCK_C_lobe_A"/>
</dbReference>
<dbReference type="STRING" id="670386.D3BCZ1"/>
<dbReference type="InterPro" id="IPR001810">
    <property type="entry name" value="F-box_dom"/>
</dbReference>
<comment type="similarity">
    <text evidence="1">Belongs to the DOCK family.</text>
</comment>
<sequence length="1143" mass="126795">MLNIEDPTIKVDDSTTSSSLSTNYQSYKFSIGKPLPTIVDDDSEIVSNNNNNNNRNTDNKTADETSSTISDIAFYSRQFLSPFTRPRSSTISGSPNSSPSRQISTQLQQYAQNLLAQGGLSHLPAELLLAIFQFFTPQEICVVGMTCKWWQIVSEQNSLWITKFQENFQRPLTTLEKFQNANESWKELYIQHYFMDSSYSEIERLLVLFPVTPEYEHDITILLNRVLTYLKHTECLSEYILKLEELKNIHIIFGNKIEAAICLLNHSQLISWNADATFNEEYGYPSESHSDRKERLLNNALELFVEGKYWERALIIIRKLRKKYNKDLSRQTDKQLLIKKMVLLSKSEHTCYQSIEGKDGRFFEEYFFVEFRGKGFPKSVDGKKFIFRGKELEKLGYFVGRLKNRYPGAEVVPKTEKNEFGTGQYIHIRPCKPISMPKHIVGSAAGASLSLTYNLNSQESAHMRRSNYKNEQSFINNNAKLFFYSMPFKKQSQQQQPRSDNEFLDLWTCHTYIVAKSTFPGLIRCTEVKSIIEIQKNPLETAIETLEKKNKQLESIFATTKQTKEWSNLLTMALDGVVDAAVSGGVNMYRVFFSLSYIQENSGHLQLLHSLKSILLQQRNLLETGLDIHAHYCPANMKALQTKMERCFEKWKQIISELVVHEINCEEPSLEIAKPPSPIKMLDAIDLPSVSASLSSSKLNIQHASTSTSTTTTTTSTTSVVLSPSKQILQPPTTSQLKHSSSLIAPRGWINGQKQQPIKRVIPTTAASSTTVRKPSTPSSLLALTPSKIPTKSMHKTPTNSSSSSSLLKKQQQLVNTPLNEVSNQSNNLSNKSPITLAHISPIVPIPPKPSTPTTPSITSTSIISKSTSSPSISSNSNSKSTTNNSSSNSNSSTVRTTTTTTSSSSSSSSLYRPTLSHLAKKESPPTNTPNITSPIMKSQTSSSKPQTSPHSKPSLGLTLTNIKRRLSSNSSSSSSSSASHAKTNIEEKKVVSSSKPPKFKETTTSTTSTSTSSSSLNNTTTSIALKARPPTPPRQHPLVQHQQQPTTQSNTTLSKPPLSPGAKRIVKSSSTTSSSSQFNYPSDIVDSPLIKHGYNKRVALTPLPLSLSLSTASASASIATPSSTNVSLKPRPPTPPKISISN</sequence>
<feature type="region of interest" description="Disordered" evidence="3">
    <location>
        <begin position="1113"/>
        <end position="1143"/>
    </location>
</feature>
<gene>
    <name evidence="6" type="primary">docC</name>
    <name evidence="6" type="ORF">PPL_06369</name>
</gene>
<comment type="caution">
    <text evidence="6">The sequence shown here is derived from an EMBL/GenBank/DDBJ whole genome shotgun (WGS) entry which is preliminary data.</text>
</comment>
<dbReference type="OMA" id="TCHTYIV"/>
<keyword evidence="2" id="KW-0175">Coiled coil</keyword>
<feature type="compositionally biased region" description="Polar residues" evidence="3">
    <location>
        <begin position="720"/>
        <end position="743"/>
    </location>
</feature>
<dbReference type="AlphaFoldDB" id="D3BCZ1"/>
<evidence type="ECO:0000256" key="1">
    <source>
        <dbReference type="PROSITE-ProRule" id="PRU00984"/>
    </source>
</evidence>
<proteinExistence type="inferred from homology"/>
<dbReference type="PROSITE" id="PS51651">
    <property type="entry name" value="DOCKER"/>
    <property type="match status" value="1"/>
</dbReference>
<feature type="domain" description="DOCKER" evidence="5">
    <location>
        <begin position="230"/>
        <end position="664"/>
    </location>
</feature>
<dbReference type="Pfam" id="PF12937">
    <property type="entry name" value="F-box-like"/>
    <property type="match status" value="1"/>
</dbReference>
<dbReference type="PANTHER" id="PTHR45653">
    <property type="entry name" value="DEDICATOR OF CYTOKINESIS"/>
    <property type="match status" value="1"/>
</dbReference>
<accession>D3BCZ1</accession>
<feature type="region of interest" description="Disordered" evidence="3">
    <location>
        <begin position="703"/>
        <end position="813"/>
    </location>
</feature>
<feature type="compositionally biased region" description="Polar residues" evidence="3">
    <location>
        <begin position="765"/>
        <end position="774"/>
    </location>
</feature>
<evidence type="ECO:0000259" key="5">
    <source>
        <dbReference type="PROSITE" id="PS51651"/>
    </source>
</evidence>
<dbReference type="Gene3D" id="1.20.1280.50">
    <property type="match status" value="1"/>
</dbReference>
<keyword evidence="7" id="KW-1185">Reference proteome</keyword>
<feature type="domain" description="F-box" evidence="4">
    <location>
        <begin position="117"/>
        <end position="163"/>
    </location>
</feature>
<feature type="compositionally biased region" description="Low complexity" evidence="3">
    <location>
        <begin position="1113"/>
        <end position="1125"/>
    </location>
</feature>
<dbReference type="Pfam" id="PF20421">
    <property type="entry name" value="DHR-2_Lobe_C"/>
    <property type="match status" value="1"/>
</dbReference>
<feature type="compositionally biased region" description="Low complexity" evidence="3">
    <location>
        <begin position="801"/>
        <end position="813"/>
    </location>
</feature>
<feature type="compositionally biased region" description="Low complexity" evidence="3">
    <location>
        <begin position="854"/>
        <end position="910"/>
    </location>
</feature>
<reference evidence="6 7" key="1">
    <citation type="journal article" date="2011" name="Genome Res.">
        <title>Phylogeny-wide analysis of social amoeba genomes highlights ancient origins for complex intercellular communication.</title>
        <authorList>
            <person name="Heidel A.J."/>
            <person name="Lawal H.M."/>
            <person name="Felder M."/>
            <person name="Schilde C."/>
            <person name="Helps N.R."/>
            <person name="Tunggal B."/>
            <person name="Rivero F."/>
            <person name="John U."/>
            <person name="Schleicher M."/>
            <person name="Eichinger L."/>
            <person name="Platzer M."/>
            <person name="Noegel A.A."/>
            <person name="Schaap P."/>
            <person name="Gloeckner G."/>
        </authorList>
    </citation>
    <scope>NUCLEOTIDE SEQUENCE [LARGE SCALE GENOMIC DNA]</scope>
    <source>
        <strain evidence="7">ATCC 26659 / Pp 5 / PN500</strain>
    </source>
</reference>
<feature type="region of interest" description="Disordered" evidence="3">
    <location>
        <begin position="1"/>
        <end position="20"/>
    </location>
</feature>
<feature type="compositionally biased region" description="Low complexity" evidence="3">
    <location>
        <begin position="775"/>
        <end position="787"/>
    </location>
</feature>
<evidence type="ECO:0000313" key="6">
    <source>
        <dbReference type="EMBL" id="EFA80783.1"/>
    </source>
</evidence>
<dbReference type="InterPro" id="IPR027357">
    <property type="entry name" value="DOCKER_dom"/>
</dbReference>
<dbReference type="InParanoid" id="D3BCZ1"/>
<dbReference type="EMBL" id="ADBJ01000028">
    <property type="protein sequence ID" value="EFA80783.1"/>
    <property type="molecule type" value="Genomic_DNA"/>
</dbReference>